<evidence type="ECO:0000256" key="5">
    <source>
        <dbReference type="ARBA" id="ARBA00023134"/>
    </source>
</evidence>
<dbReference type="GO" id="GO:0003924">
    <property type="term" value="F:GTPase activity"/>
    <property type="evidence" value="ECO:0007669"/>
    <property type="project" value="UniProtKB-UniRule"/>
</dbReference>
<evidence type="ECO:0000259" key="12">
    <source>
        <dbReference type="SMART" id="SM00963"/>
    </source>
</evidence>
<dbReference type="FunFam" id="1.20.120.140:FF:000002">
    <property type="entry name" value="Signal recognition particle receptor FtsY"/>
    <property type="match status" value="1"/>
</dbReference>
<comment type="subunit">
    <text evidence="9">Part of the signal recognition particle protein translocation system, which is composed of SRP and FtsY.</text>
</comment>
<protein>
    <recommendedName>
        <fullName evidence="9">Signal recognition particle receptor FtsY</fullName>
        <shortName evidence="9">SRP receptor</shortName>
        <ecNumber evidence="9">3.6.5.4</ecNumber>
    </recommendedName>
</protein>
<evidence type="ECO:0000259" key="10">
    <source>
        <dbReference type="SMART" id="SM00382"/>
    </source>
</evidence>
<evidence type="ECO:0000259" key="11">
    <source>
        <dbReference type="SMART" id="SM00962"/>
    </source>
</evidence>
<dbReference type="InterPro" id="IPR003593">
    <property type="entry name" value="AAA+_ATPase"/>
</dbReference>
<feature type="binding site" evidence="9">
    <location>
        <begin position="191"/>
        <end position="195"/>
    </location>
    <ligand>
        <name>GTP</name>
        <dbReference type="ChEBI" id="CHEBI:37565"/>
    </ligand>
</feature>
<dbReference type="GO" id="GO:0005737">
    <property type="term" value="C:cytoplasm"/>
    <property type="evidence" value="ECO:0007669"/>
    <property type="project" value="UniProtKB-SubCell"/>
</dbReference>
<dbReference type="SUPFAM" id="SSF47364">
    <property type="entry name" value="Domain of the SRP/SRP receptor G-proteins"/>
    <property type="match status" value="1"/>
</dbReference>
<dbReference type="FunFam" id="3.40.50.300:FF:000053">
    <property type="entry name" value="Signal recognition particle receptor FtsY"/>
    <property type="match status" value="1"/>
</dbReference>
<comment type="subcellular location">
    <subcellularLocation>
        <location evidence="9">Cell membrane</location>
        <topology evidence="9">Peripheral membrane protein</topology>
        <orientation evidence="9">Cytoplasmic side</orientation>
    </subcellularLocation>
    <subcellularLocation>
        <location evidence="9">Cytoplasm</location>
    </subcellularLocation>
</comment>
<dbReference type="InterPro" id="IPR004390">
    <property type="entry name" value="SR_rcpt_FtsY"/>
</dbReference>
<dbReference type="InterPro" id="IPR042101">
    <property type="entry name" value="SRP54_N_sf"/>
</dbReference>
<evidence type="ECO:0000313" key="14">
    <source>
        <dbReference type="Proteomes" id="UP000199309"/>
    </source>
</evidence>
<sequence length="316" mass="34317">MGFFSKLRKGLEKTKGSFIKNIETVVLGYANIDDDMYDDLEAVLLTSDIGVETTDYLMDMLRTGVKNKSIRDTNDVVPYLQKCIADLLNENAESIDSHSDAVEVIFIVGVNGVGKTTTIGKLAKYYKQHGKKVMIAAGDTFRAAAAEQLTIWAQRTEVPIIKHREGADAAAVVFDATASAKAHGIDILLVDTAGRLQTKSNLMEELRKMARVASKNIEGAPQETLLVLDATTGQNAVSQAKLFGEVVPLTGVVLTKLDGTAKGGVILSVKRELGVPVRWIGVGEGVDDLRPFDAAEFADALFDRNITEREKEENDD</sequence>
<keyword evidence="14" id="KW-1185">Reference proteome</keyword>
<feature type="domain" description="Signal recognition particle SRP54 helical bundle" evidence="12">
    <location>
        <begin position="7"/>
        <end position="88"/>
    </location>
</feature>
<dbReference type="SUPFAM" id="SSF52540">
    <property type="entry name" value="P-loop containing nucleoside triphosphate hydrolases"/>
    <property type="match status" value="1"/>
</dbReference>
<dbReference type="SMART" id="SM00382">
    <property type="entry name" value="AAA"/>
    <property type="match status" value="1"/>
</dbReference>
<keyword evidence="5 9" id="KW-0342">GTP-binding</keyword>
<dbReference type="STRING" id="349095.SAMN05660299_00640"/>
<keyword evidence="7 9" id="KW-0675">Receptor</keyword>
<dbReference type="OrthoDB" id="9804720at2"/>
<keyword evidence="1 9" id="KW-1003">Cell membrane</keyword>
<evidence type="ECO:0000256" key="2">
    <source>
        <dbReference type="ARBA" id="ARBA00022490"/>
    </source>
</evidence>
<comment type="function">
    <text evidence="9">Involved in targeting and insertion of nascent membrane proteins into the cytoplasmic membrane. Acts as a receptor for the complex formed by the signal recognition particle (SRP) and the ribosome-nascent chain (RNC).</text>
</comment>
<evidence type="ECO:0000313" key="13">
    <source>
        <dbReference type="EMBL" id="SDM30723.1"/>
    </source>
</evidence>
<dbReference type="PANTHER" id="PTHR43134:SF1">
    <property type="entry name" value="SIGNAL RECOGNITION PARTICLE RECEPTOR SUBUNIT ALPHA"/>
    <property type="match status" value="1"/>
</dbReference>
<dbReference type="Pfam" id="PF00448">
    <property type="entry name" value="SRP54"/>
    <property type="match status" value="1"/>
</dbReference>
<dbReference type="HAMAP" id="MF_00920">
    <property type="entry name" value="FtsY"/>
    <property type="match status" value="1"/>
</dbReference>
<dbReference type="Proteomes" id="UP000199309">
    <property type="component" value="Unassembled WGS sequence"/>
</dbReference>
<dbReference type="AlphaFoldDB" id="A0A1G9S5D8"/>
<comment type="catalytic activity">
    <reaction evidence="8 9">
        <text>GTP + H2O = GDP + phosphate + H(+)</text>
        <dbReference type="Rhea" id="RHEA:19669"/>
        <dbReference type="ChEBI" id="CHEBI:15377"/>
        <dbReference type="ChEBI" id="CHEBI:15378"/>
        <dbReference type="ChEBI" id="CHEBI:37565"/>
        <dbReference type="ChEBI" id="CHEBI:43474"/>
        <dbReference type="ChEBI" id="CHEBI:58189"/>
        <dbReference type="EC" id="3.6.5.4"/>
    </reaction>
</comment>
<dbReference type="GO" id="GO:0005886">
    <property type="term" value="C:plasma membrane"/>
    <property type="evidence" value="ECO:0007669"/>
    <property type="project" value="UniProtKB-SubCell"/>
</dbReference>
<keyword evidence="2 9" id="KW-0963">Cytoplasm</keyword>
<evidence type="ECO:0000256" key="3">
    <source>
        <dbReference type="ARBA" id="ARBA00022741"/>
    </source>
</evidence>
<evidence type="ECO:0000256" key="8">
    <source>
        <dbReference type="ARBA" id="ARBA00048027"/>
    </source>
</evidence>
<dbReference type="SMART" id="SM00963">
    <property type="entry name" value="SRP54_N"/>
    <property type="match status" value="1"/>
</dbReference>
<dbReference type="Pfam" id="PF02881">
    <property type="entry name" value="SRP54_N"/>
    <property type="match status" value="1"/>
</dbReference>
<dbReference type="RefSeq" id="WP_091648081.1">
    <property type="nucleotide sequence ID" value="NZ_FNHQ01000004.1"/>
</dbReference>
<keyword evidence="6 9" id="KW-0472">Membrane</keyword>
<evidence type="ECO:0000256" key="7">
    <source>
        <dbReference type="ARBA" id="ARBA00023170"/>
    </source>
</evidence>
<dbReference type="InterPro" id="IPR027417">
    <property type="entry name" value="P-loop_NTPase"/>
</dbReference>
<dbReference type="InterPro" id="IPR013822">
    <property type="entry name" value="Signal_recog_particl_SRP54_hlx"/>
</dbReference>
<dbReference type="GO" id="GO:0006614">
    <property type="term" value="P:SRP-dependent cotranslational protein targeting to membrane"/>
    <property type="evidence" value="ECO:0007669"/>
    <property type="project" value="InterPro"/>
</dbReference>
<evidence type="ECO:0000256" key="9">
    <source>
        <dbReference type="HAMAP-Rule" id="MF_00920"/>
    </source>
</evidence>
<feature type="binding site" evidence="9">
    <location>
        <begin position="255"/>
        <end position="258"/>
    </location>
    <ligand>
        <name>GTP</name>
        <dbReference type="ChEBI" id="CHEBI:37565"/>
    </ligand>
</feature>
<dbReference type="NCBIfam" id="TIGR00064">
    <property type="entry name" value="ftsY"/>
    <property type="match status" value="1"/>
</dbReference>
<dbReference type="GO" id="GO:0005047">
    <property type="term" value="F:signal recognition particle binding"/>
    <property type="evidence" value="ECO:0007669"/>
    <property type="project" value="TreeGrafter"/>
</dbReference>
<proteinExistence type="inferred from homology"/>
<evidence type="ECO:0000256" key="6">
    <source>
        <dbReference type="ARBA" id="ARBA00023136"/>
    </source>
</evidence>
<evidence type="ECO:0000256" key="1">
    <source>
        <dbReference type="ARBA" id="ARBA00022475"/>
    </source>
</evidence>
<name>A0A1G9S5D8_9FIRM</name>
<dbReference type="GO" id="GO:0005525">
    <property type="term" value="F:GTP binding"/>
    <property type="evidence" value="ECO:0007669"/>
    <property type="project" value="UniProtKB-UniRule"/>
</dbReference>
<dbReference type="CDD" id="cd17874">
    <property type="entry name" value="FtsY"/>
    <property type="match status" value="1"/>
</dbReference>
<gene>
    <name evidence="9" type="primary">ftsY</name>
    <name evidence="13" type="ORF">SAMN05660299_00640</name>
</gene>
<keyword evidence="3 9" id="KW-0547">Nucleotide-binding</keyword>
<evidence type="ECO:0000256" key="4">
    <source>
        <dbReference type="ARBA" id="ARBA00022801"/>
    </source>
</evidence>
<dbReference type="EC" id="3.6.5.4" evidence="9"/>
<dbReference type="Gene3D" id="1.20.120.140">
    <property type="entry name" value="Signal recognition particle SRP54, nucleotide-binding domain"/>
    <property type="match status" value="1"/>
</dbReference>
<dbReference type="EMBL" id="FNHQ01000004">
    <property type="protein sequence ID" value="SDM30723.1"/>
    <property type="molecule type" value="Genomic_DNA"/>
</dbReference>
<comment type="similarity">
    <text evidence="9">Belongs to the GTP-binding SRP family. FtsY subfamily.</text>
</comment>
<dbReference type="SMART" id="SM00962">
    <property type="entry name" value="SRP54"/>
    <property type="match status" value="1"/>
</dbReference>
<accession>A0A1G9S5D8</accession>
<reference evidence="13 14" key="1">
    <citation type="submission" date="2016-10" db="EMBL/GenBank/DDBJ databases">
        <authorList>
            <person name="de Groot N.N."/>
        </authorList>
    </citation>
    <scope>NUCLEOTIDE SEQUENCE [LARGE SCALE GENOMIC DNA]</scope>
    <source>
        <strain evidence="13 14">DSM 16981</strain>
    </source>
</reference>
<feature type="binding site" evidence="9">
    <location>
        <begin position="109"/>
        <end position="116"/>
    </location>
    <ligand>
        <name>GTP</name>
        <dbReference type="ChEBI" id="CHEBI:37565"/>
    </ligand>
</feature>
<organism evidence="13 14">
    <name type="scientific">Megasphaera paucivorans</name>
    <dbReference type="NCBI Taxonomy" id="349095"/>
    <lineage>
        <taxon>Bacteria</taxon>
        <taxon>Bacillati</taxon>
        <taxon>Bacillota</taxon>
        <taxon>Negativicutes</taxon>
        <taxon>Veillonellales</taxon>
        <taxon>Veillonellaceae</taxon>
        <taxon>Megasphaera</taxon>
    </lineage>
</organism>
<feature type="domain" description="SRP54-type proteins GTP-binding" evidence="11">
    <location>
        <begin position="102"/>
        <end position="303"/>
    </location>
</feature>
<keyword evidence="4 9" id="KW-0378">Hydrolase</keyword>
<dbReference type="InterPro" id="IPR000897">
    <property type="entry name" value="SRP54_GTPase_dom"/>
</dbReference>
<dbReference type="Gene3D" id="3.40.50.300">
    <property type="entry name" value="P-loop containing nucleotide triphosphate hydrolases"/>
    <property type="match status" value="1"/>
</dbReference>
<dbReference type="PANTHER" id="PTHR43134">
    <property type="entry name" value="SIGNAL RECOGNITION PARTICLE RECEPTOR SUBUNIT ALPHA"/>
    <property type="match status" value="1"/>
</dbReference>
<feature type="domain" description="AAA+ ATPase" evidence="10">
    <location>
        <begin position="101"/>
        <end position="311"/>
    </location>
</feature>
<dbReference type="InterPro" id="IPR036225">
    <property type="entry name" value="SRP/SRP_N"/>
</dbReference>